<dbReference type="Proteomes" id="UP001054837">
    <property type="component" value="Unassembled WGS sequence"/>
</dbReference>
<comment type="caution">
    <text evidence="1">The sequence shown here is derived from an EMBL/GenBank/DDBJ whole genome shotgun (WGS) entry which is preliminary data.</text>
</comment>
<organism evidence="1 2">
    <name type="scientific">Caerostris darwini</name>
    <dbReference type="NCBI Taxonomy" id="1538125"/>
    <lineage>
        <taxon>Eukaryota</taxon>
        <taxon>Metazoa</taxon>
        <taxon>Ecdysozoa</taxon>
        <taxon>Arthropoda</taxon>
        <taxon>Chelicerata</taxon>
        <taxon>Arachnida</taxon>
        <taxon>Araneae</taxon>
        <taxon>Araneomorphae</taxon>
        <taxon>Entelegynae</taxon>
        <taxon>Araneoidea</taxon>
        <taxon>Araneidae</taxon>
        <taxon>Caerostris</taxon>
    </lineage>
</organism>
<dbReference type="EMBL" id="BPLQ01015260">
    <property type="protein sequence ID" value="GIY86940.1"/>
    <property type="molecule type" value="Genomic_DNA"/>
</dbReference>
<protein>
    <submittedName>
        <fullName evidence="1">Uncharacterized protein</fullName>
    </submittedName>
</protein>
<accession>A0AAV4WYZ3</accession>
<gene>
    <name evidence="1" type="ORF">CDAR_289871</name>
</gene>
<keyword evidence="2" id="KW-1185">Reference proteome</keyword>
<name>A0AAV4WYZ3_9ARAC</name>
<reference evidence="1 2" key="1">
    <citation type="submission" date="2021-06" db="EMBL/GenBank/DDBJ databases">
        <title>Caerostris darwini draft genome.</title>
        <authorList>
            <person name="Kono N."/>
            <person name="Arakawa K."/>
        </authorList>
    </citation>
    <scope>NUCLEOTIDE SEQUENCE [LARGE SCALE GENOMIC DNA]</scope>
</reference>
<evidence type="ECO:0000313" key="1">
    <source>
        <dbReference type="EMBL" id="GIY86940.1"/>
    </source>
</evidence>
<dbReference type="AlphaFoldDB" id="A0AAV4WYZ3"/>
<sequence>MMGRGRLENDQPYYSCLLPVKQPFTEWQQIDLIEFLMGLFSIVWGWGWRERRLKWRLFERRVRRQGRNREQMKSIRFIRYSKKGVREAQTLLGPTFWNAAPENFSRQVLINHLFYFAALVVNVI</sequence>
<proteinExistence type="predicted"/>
<evidence type="ECO:0000313" key="2">
    <source>
        <dbReference type="Proteomes" id="UP001054837"/>
    </source>
</evidence>